<organism evidence="1">
    <name type="scientific">Osugoroshi virus</name>
    <dbReference type="NCBI Taxonomy" id="2202814"/>
    <lineage>
        <taxon>Viruses</taxon>
        <taxon>Riboviria</taxon>
        <taxon>Orthornavirae</taxon>
        <taxon>Pisuviricota</taxon>
        <taxon>Duplopiviricetes</taxon>
        <taxon>Durnavirales</taxon>
        <taxon>Partitiviridae</taxon>
    </lineage>
</organism>
<dbReference type="EMBL" id="LC597894">
    <property type="protein sequence ID" value="BCP45674.1"/>
    <property type="molecule type" value="Genomic_RNA"/>
</dbReference>
<sequence>MENVHTYAHARRVRNAPQRTKMRYQTFLWPTSTPPPSYPDYQHEFSEFGPPVRHVEDLIACHYLSIHHPNAFKLRTSTVLDSVSDRDFDSYEQRKKQEARRRFNEKYSSYANVKNASYSSGDRKINTQKKAPKRSKFFDDLVSSDDQRTKTQLGSQAVEHVNIHYAEEVILPPCCEVIIEHQFDPPLVHHQTITLVPQPQRAQTVEVQDEFQEQASCCQQDSNDTWSIVVKPVHWSKRMTRSYSLIPRLRRNIHIQVWSSRLAVLRAHRVFKKSTFCSVQRNFKKRRRKCEPEHAH</sequence>
<name>A0A7R7T1X0_9VIRU</name>
<protein>
    <submittedName>
        <fullName evidence="1">Uncharacterized protein</fullName>
    </submittedName>
</protein>
<evidence type="ECO:0000313" key="1">
    <source>
        <dbReference type="EMBL" id="BCP45674.1"/>
    </source>
</evidence>
<accession>A0A7R7T1X0</accession>
<proteinExistence type="predicted"/>
<reference evidence="1" key="1">
    <citation type="submission" date="2020-12" db="EMBL/GenBank/DDBJ databases">
        <title>Osugoroshi viruses, novel members of Partitiviridae, are late male-killing virus in Homona magnanima.</title>
        <authorList>
            <person name="Fujita R."/>
            <person name="Inoue M."/>
            <person name="Takamatu T."/>
            <person name="Arai H."/>
            <person name="Nishino M."/>
            <person name="Abe N."/>
            <person name="Nakai M."/>
            <person name="Urayama S."/>
            <person name="Chiba Y."/>
            <person name="Kunimi Y."/>
        </authorList>
    </citation>
    <scope>NUCLEOTIDE SEQUENCE</scope>
</reference>